<evidence type="ECO:0000256" key="5">
    <source>
        <dbReference type="ARBA" id="ARBA00022683"/>
    </source>
</evidence>
<name>A0A063CQD3_BACCE</name>
<evidence type="ECO:0000313" key="25">
    <source>
        <dbReference type="Proteomes" id="UP000186535"/>
    </source>
</evidence>
<dbReference type="GO" id="GO:0009401">
    <property type="term" value="P:phosphoenolpyruvate-dependent sugar phosphotransferase system"/>
    <property type="evidence" value="ECO:0007669"/>
    <property type="project" value="UniProtKB-KW"/>
</dbReference>
<evidence type="ECO:0000313" key="29">
    <source>
        <dbReference type="Proteomes" id="UP000220691"/>
    </source>
</evidence>
<dbReference type="GeneID" id="300957207"/>
<dbReference type="EMBL" id="CP070339">
    <property type="protein sequence ID" value="QRY14340.1"/>
    <property type="molecule type" value="Genomic_DNA"/>
</dbReference>
<dbReference type="EMBL" id="NUAN01000070">
    <property type="protein sequence ID" value="PEN97985.1"/>
    <property type="molecule type" value="Genomic_DNA"/>
</dbReference>
<reference evidence="14" key="10">
    <citation type="submission" date="2022-07" db="EMBL/GenBank/DDBJ databases">
        <title>Identification and characterization of Bacillus thuringiensis and other Bacillus cereus group isolates from spinach by whole genome sequencing.</title>
        <authorList>
            <person name="Zao X."/>
            <person name="Zervas A."/>
            <person name="Hendriks M."/>
            <person name="Rajkovic A."/>
            <person name="Van Overbeek L."/>
            <person name="Hendriksen N.B."/>
            <person name="Uyttendaele M."/>
        </authorList>
    </citation>
    <scope>NUCLEOTIDE SEQUENCE</scope>
    <source>
        <strain evidence="14">781001F-1</strain>
    </source>
</reference>
<dbReference type="Proteomes" id="UP000219869">
    <property type="component" value="Unassembled WGS sequence"/>
</dbReference>
<dbReference type="EMBL" id="NTQT01000032">
    <property type="protein sequence ID" value="PFC70721.1"/>
    <property type="molecule type" value="Genomic_DNA"/>
</dbReference>
<dbReference type="Proteomes" id="UP000663613">
    <property type="component" value="Chromosome"/>
</dbReference>
<evidence type="ECO:0000313" key="16">
    <source>
        <dbReference type="EMBL" id="PEN97985.1"/>
    </source>
</evidence>
<evidence type="ECO:0000313" key="22">
    <source>
        <dbReference type="EMBL" id="UYW70993.1"/>
    </source>
</evidence>
<evidence type="ECO:0000313" key="30">
    <source>
        <dbReference type="Proteomes" id="UP000224386"/>
    </source>
</evidence>
<keyword evidence="5" id="KW-0598">Phosphotransferase system</keyword>
<evidence type="ECO:0000313" key="19">
    <source>
        <dbReference type="EMBL" id="PFE16610.1"/>
    </source>
</evidence>
<dbReference type="eggNOG" id="COG2190">
    <property type="taxonomic scope" value="Bacteria"/>
</dbReference>
<dbReference type="PROSITE" id="PS00371">
    <property type="entry name" value="PTS_EIIA_TYPE_1_HIS"/>
    <property type="match status" value="1"/>
</dbReference>
<comment type="subunit">
    <text evidence="7">Heterodimer with glycerol kinase (glpk).</text>
</comment>
<feature type="domain" description="PTS EIIA type-1" evidence="8">
    <location>
        <begin position="33"/>
        <end position="137"/>
    </location>
</feature>
<dbReference type="EMBL" id="JANHEB010000013">
    <property type="protein sequence ID" value="MCQ6285506.1"/>
    <property type="molecule type" value="Genomic_DNA"/>
</dbReference>
<dbReference type="NCBIfam" id="TIGR00830">
    <property type="entry name" value="PTBA"/>
    <property type="match status" value="1"/>
</dbReference>
<dbReference type="OMA" id="KMVAPCD"/>
<dbReference type="AlphaFoldDB" id="A0A063CQD3"/>
<evidence type="ECO:0000313" key="18">
    <source>
        <dbReference type="EMBL" id="PFC70721.1"/>
    </source>
</evidence>
<dbReference type="Proteomes" id="UP000323321">
    <property type="component" value="Unassembled WGS sequence"/>
</dbReference>
<dbReference type="SUPFAM" id="SSF51261">
    <property type="entry name" value="Duplicated hybrid motif"/>
    <property type="match status" value="1"/>
</dbReference>
<dbReference type="Proteomes" id="UP001163707">
    <property type="component" value="Chromosome"/>
</dbReference>
<dbReference type="InterPro" id="IPR050890">
    <property type="entry name" value="PTS_EIIA_component"/>
</dbReference>
<dbReference type="EMBL" id="MPON01000002">
    <property type="protein sequence ID" value="OKA39054.1"/>
    <property type="molecule type" value="Genomic_DNA"/>
</dbReference>
<reference evidence="27 28" key="4">
    <citation type="submission" date="2017-09" db="EMBL/GenBank/DDBJ databases">
        <title>Large-scale bioinformatics analysis of Bacillus genomes uncovers conserved roles of natural products in bacterial physiology.</title>
        <authorList>
            <consortium name="Agbiome Team Llc"/>
            <person name="Bleich R.M."/>
            <person name="Grubbs K.J."/>
            <person name="Santa Maria K.C."/>
            <person name="Allen S.E."/>
            <person name="Farag S."/>
            <person name="Shank E.A."/>
            <person name="Bowers A."/>
        </authorList>
    </citation>
    <scope>NUCLEOTIDE SEQUENCE [LARGE SCALE GENOMIC DNA]</scope>
    <source>
        <strain evidence="19 27">AFS022681</strain>
        <strain evidence="18 28">AFS025165</strain>
        <strain evidence="20 30">AFS070861</strain>
    </source>
</reference>
<dbReference type="EMBL" id="CP109872">
    <property type="protein sequence ID" value="UYW70993.1"/>
    <property type="molecule type" value="Genomic_DNA"/>
</dbReference>
<proteinExistence type="predicted"/>
<evidence type="ECO:0000313" key="28">
    <source>
        <dbReference type="Proteomes" id="UP000220226"/>
    </source>
</evidence>
<evidence type="ECO:0000256" key="2">
    <source>
        <dbReference type="ARBA" id="ARBA00022448"/>
    </source>
</evidence>
<reference evidence="15 25" key="3">
    <citation type="submission" date="2016-11" db="EMBL/GenBank/DDBJ databases">
        <title>Identification of Bacillus cereus isolated from egg-white.</title>
        <authorList>
            <person name="Soni A."/>
            <person name="Oey I."/>
            <person name="Silcock P."/>
            <person name="Bremer P."/>
        </authorList>
    </citation>
    <scope>NUCLEOTIDE SEQUENCE [LARGE SCALE GENOMIC DNA]</scope>
    <source>
        <strain evidence="15 25">NZAS03</strain>
    </source>
</reference>
<evidence type="ECO:0000313" key="21">
    <source>
        <dbReference type="EMBL" id="QRY14340.1"/>
    </source>
</evidence>
<evidence type="ECO:0000313" key="26">
    <source>
        <dbReference type="Proteomes" id="UP000219869"/>
    </source>
</evidence>
<dbReference type="Pfam" id="PF00358">
    <property type="entry name" value="PTS_EIIA_1"/>
    <property type="match status" value="1"/>
</dbReference>
<evidence type="ECO:0000256" key="7">
    <source>
        <dbReference type="ARBA" id="ARBA00038632"/>
    </source>
</evidence>
<dbReference type="Proteomes" id="UP000461739">
    <property type="component" value="Unassembled WGS sequence"/>
</dbReference>
<evidence type="ECO:0000313" key="13">
    <source>
        <dbReference type="EMBL" id="MBK1606472.1"/>
    </source>
</evidence>
<dbReference type="Proteomes" id="UP000186535">
    <property type="component" value="Unassembled WGS sequence"/>
</dbReference>
<evidence type="ECO:0000313" key="24">
    <source>
        <dbReference type="Proteomes" id="UP000076482"/>
    </source>
</evidence>
<reference evidence="12 24" key="1">
    <citation type="submission" date="2015-09" db="EMBL/GenBank/DDBJ databases">
        <title>Bacillus cereus food isolates.</title>
        <authorList>
            <person name="Boekhorst J."/>
        </authorList>
    </citation>
    <scope>NUCLEOTIDE SEQUENCE [LARGE SCALE GENOMIC DNA]</scope>
    <source>
        <strain evidence="12 24">B4088</strain>
    </source>
</reference>
<evidence type="ECO:0000313" key="14">
    <source>
        <dbReference type="EMBL" id="MCQ6285506.1"/>
    </source>
</evidence>
<reference evidence="21 34" key="9">
    <citation type="submission" date="2021-02" db="EMBL/GenBank/DDBJ databases">
        <title>Bacillus cereus VKM B-370.</title>
        <authorList>
            <person name="Kazantseva O.A."/>
            <person name="Piligrimova E.G."/>
            <person name="Buzikov R.M."/>
            <person name="Shadrin A.M."/>
        </authorList>
    </citation>
    <scope>NUCLEOTIDE SEQUENCE [LARGE SCALE GENOMIC DNA]</scope>
    <source>
        <strain evidence="21 34">VKM B-370</strain>
    </source>
</reference>
<evidence type="ECO:0000313" key="17">
    <source>
        <dbReference type="EMBL" id="PEQ77548.1"/>
    </source>
</evidence>
<reference evidence="10 32" key="7">
    <citation type="submission" date="2019-10" db="EMBL/GenBank/DDBJ databases">
        <title>Bacillus from the desert of Cuatro Cinegas, Coahuila.</title>
        <authorList>
            <person name="Olmedo-Alvarez G."/>
            <person name="Saldana S."/>
            <person name="Barcelo D."/>
        </authorList>
    </citation>
    <scope>NUCLEOTIDE SEQUENCE [LARGE SCALE GENOMIC DNA]</scope>
    <source>
        <strain evidence="10 32">CH316_11T</strain>
    </source>
</reference>
<protein>
    <submittedName>
        <fullName evidence="20">Glucose-specific phosphotransferase enzyme IIA component</fullName>
    </submittedName>
    <submittedName>
        <fullName evidence="10">PTS glucose transporter subunit IIA</fullName>
    </submittedName>
    <submittedName>
        <fullName evidence="12">PTS system glucose-specific IIA component</fullName>
    </submittedName>
</protein>
<dbReference type="InterPro" id="IPR001127">
    <property type="entry name" value="PTS_EIIA_1_perm"/>
</dbReference>
<evidence type="ECO:0000313" key="31">
    <source>
        <dbReference type="Proteomes" id="UP000323321"/>
    </source>
</evidence>
<dbReference type="EMBL" id="NVAP01000054">
    <property type="protein sequence ID" value="PFQ41750.1"/>
    <property type="molecule type" value="Genomic_DNA"/>
</dbReference>
<dbReference type="EMBL" id="LJKE01000084">
    <property type="protein sequence ID" value="KZD58173.1"/>
    <property type="molecule type" value="Genomic_DNA"/>
</dbReference>
<dbReference type="GO" id="GO:0016301">
    <property type="term" value="F:kinase activity"/>
    <property type="evidence" value="ECO:0007669"/>
    <property type="project" value="UniProtKB-KW"/>
</dbReference>
<dbReference type="EMBL" id="QSMZ01000010">
    <property type="protein sequence ID" value="KAA6466988.1"/>
    <property type="molecule type" value="Genomic_DNA"/>
</dbReference>
<accession>A0A063CQD3</accession>
<evidence type="ECO:0000313" key="23">
    <source>
        <dbReference type="Proteomes" id="UP000075591"/>
    </source>
</evidence>
<evidence type="ECO:0000256" key="4">
    <source>
        <dbReference type="ARBA" id="ARBA00022679"/>
    </source>
</evidence>
<evidence type="ECO:0000256" key="6">
    <source>
        <dbReference type="ARBA" id="ARBA00022777"/>
    </source>
</evidence>
<reference evidence="26 29" key="5">
    <citation type="submission" date="2017-09" db="EMBL/GenBank/DDBJ databases">
        <title>Large-scale bioinformatics analysis of Bacillus genomes uncovers conserved roles of natural products in bacterial physiology.</title>
        <authorList>
            <consortium name="Agbiome Team Llc"/>
            <person name="Bleich R.M."/>
            <person name="Kirk G.J."/>
            <person name="Santa Maria K.C."/>
            <person name="Allen S.E."/>
            <person name="Farag S."/>
            <person name="Shank E.A."/>
            <person name="Bowers A."/>
        </authorList>
    </citation>
    <scope>NUCLEOTIDE SEQUENCE [LARGE SCALE GENOMIC DNA]</scope>
    <source>
        <strain evidence="17 26">AFS006334</strain>
        <strain evidence="16 29">AFS027647</strain>
    </source>
</reference>
<dbReference type="Proteomes" id="UP000224386">
    <property type="component" value="Unassembled WGS sequence"/>
</dbReference>
<dbReference type="GO" id="GO:0005737">
    <property type="term" value="C:cytoplasm"/>
    <property type="evidence" value="ECO:0007669"/>
    <property type="project" value="UniProtKB-SubCell"/>
</dbReference>
<evidence type="ECO:0000313" key="15">
    <source>
        <dbReference type="EMBL" id="OKA39054.1"/>
    </source>
</evidence>
<evidence type="ECO:0000313" key="33">
    <source>
        <dbReference type="Proteomes" id="UP000613452"/>
    </source>
</evidence>
<reference evidence="9 31" key="6">
    <citation type="submission" date="2018-08" db="EMBL/GenBank/DDBJ databases">
        <title>Bacillus phenotypic plasticity.</title>
        <authorList>
            <person name="Hurtado E."/>
        </authorList>
    </citation>
    <scope>NUCLEOTIDE SEQUENCE [LARGE SCALE GENOMIC DNA]</scope>
    <source>
        <strain evidence="9 31">111b</strain>
    </source>
</reference>
<evidence type="ECO:0000313" key="27">
    <source>
        <dbReference type="Proteomes" id="UP000220032"/>
    </source>
</evidence>
<dbReference type="EMBL" id="NTRR01000014">
    <property type="protein sequence ID" value="PFE16610.1"/>
    <property type="molecule type" value="Genomic_DNA"/>
</dbReference>
<dbReference type="Proteomes" id="UP000220691">
    <property type="component" value="Unassembled WGS sequence"/>
</dbReference>
<dbReference type="SMR" id="A0A063CQD3"/>
<dbReference type="Proteomes" id="UP000613452">
    <property type="component" value="Unassembled WGS sequence"/>
</dbReference>
<dbReference type="PANTHER" id="PTHR45008">
    <property type="entry name" value="PTS SYSTEM GLUCOSE-SPECIFIC EIIA COMPONENT"/>
    <property type="match status" value="1"/>
</dbReference>
<evidence type="ECO:0000313" key="12">
    <source>
        <dbReference type="EMBL" id="KZD58173.1"/>
    </source>
</evidence>
<dbReference type="OrthoDB" id="92465at2"/>
<organism evidence="20 30">
    <name type="scientific">Bacillus cereus</name>
    <dbReference type="NCBI Taxonomy" id="1396"/>
    <lineage>
        <taxon>Bacteria</taxon>
        <taxon>Bacillati</taxon>
        <taxon>Bacillota</taxon>
        <taxon>Bacilli</taxon>
        <taxon>Bacillales</taxon>
        <taxon>Bacillaceae</taxon>
        <taxon>Bacillus</taxon>
        <taxon>Bacillus cereus group</taxon>
    </lineage>
</organism>
<comment type="subcellular location">
    <subcellularLocation>
        <location evidence="1">Cytoplasm</location>
    </subcellularLocation>
</comment>
<keyword evidence="4 20" id="KW-0808">Transferase</keyword>
<evidence type="ECO:0000313" key="34">
    <source>
        <dbReference type="Proteomes" id="UP000663613"/>
    </source>
</evidence>
<dbReference type="Gene3D" id="2.70.70.10">
    <property type="entry name" value="Glucose Permease (Domain IIA)"/>
    <property type="match status" value="1"/>
</dbReference>
<dbReference type="EMBL" id="WBPI01000003">
    <property type="protein sequence ID" value="KAB2452719.1"/>
    <property type="molecule type" value="Genomic_DNA"/>
</dbReference>
<dbReference type="PROSITE" id="PS51093">
    <property type="entry name" value="PTS_EIIA_TYPE_1"/>
    <property type="match status" value="1"/>
</dbReference>
<keyword evidence="6" id="KW-0418">Kinase</keyword>
<keyword evidence="3 10" id="KW-0762">Sugar transport</keyword>
<dbReference type="KEGG" id="bcef:BcrFT9_04270"/>
<dbReference type="Proteomes" id="UP000220032">
    <property type="component" value="Unassembled WGS sequence"/>
</dbReference>
<keyword evidence="2" id="KW-0813">Transport</keyword>
<dbReference type="EMBL" id="JAEFBZ010000001">
    <property type="protein sequence ID" value="MBK1606472.1"/>
    <property type="molecule type" value="Genomic_DNA"/>
</dbReference>
<dbReference type="PATRIC" id="fig|1396.419.peg.973"/>
<evidence type="ECO:0000259" key="8">
    <source>
        <dbReference type="PROSITE" id="PS51093"/>
    </source>
</evidence>
<evidence type="ECO:0000313" key="10">
    <source>
        <dbReference type="EMBL" id="KAB2452719.1"/>
    </source>
</evidence>
<evidence type="ECO:0000313" key="11">
    <source>
        <dbReference type="EMBL" id="KXX85453.1"/>
    </source>
</evidence>
<dbReference type="RefSeq" id="WP_000473666.1">
    <property type="nucleotide sequence ID" value="NZ_AP022877.1"/>
</dbReference>
<evidence type="ECO:0000256" key="1">
    <source>
        <dbReference type="ARBA" id="ARBA00004496"/>
    </source>
</evidence>
<evidence type="ECO:0000313" key="32">
    <source>
        <dbReference type="Proteomes" id="UP000461739"/>
    </source>
</evidence>
<dbReference type="InterPro" id="IPR011055">
    <property type="entry name" value="Dup_hybrid_motif"/>
</dbReference>
<evidence type="ECO:0000256" key="3">
    <source>
        <dbReference type="ARBA" id="ARBA00022597"/>
    </source>
</evidence>
<dbReference type="EMBL" id="NTXW01000094">
    <property type="protein sequence ID" value="PEQ77548.1"/>
    <property type="molecule type" value="Genomic_DNA"/>
</dbReference>
<dbReference type="Proteomes" id="UP000075591">
    <property type="component" value="Unassembled WGS sequence"/>
</dbReference>
<dbReference type="Proteomes" id="UP001204643">
    <property type="component" value="Unassembled WGS sequence"/>
</dbReference>
<dbReference type="FunFam" id="2.70.70.10:FF:000001">
    <property type="entry name" value="PTS system glucose-specific IIA component"/>
    <property type="match status" value="1"/>
</dbReference>
<reference evidence="22" key="11">
    <citation type="submission" date="2023-02" db="EMBL/GenBank/DDBJ databases">
        <title>Complete Genome Sequence of Bacillus cereus sensu lato isolate BC38B from pepper closely related to the Bacillus anthracis clade.</title>
        <authorList>
            <person name="Abdelli M."/>
            <person name="Cerar Kisek T."/>
            <person name="Falaise C."/>
            <person name="Cumont A."/>
            <person name="Giraud M."/>
            <person name="Chatoux J."/>
            <person name="Rogee S."/>
            <person name="Dadvisard M."/>
            <person name="Larigauderie G."/>
            <person name="Raynaud F."/>
            <person name="Godic Torkar K."/>
            <person name="Ramisse V."/>
        </authorList>
    </citation>
    <scope>NUCLEOTIDE SEQUENCE</scope>
    <source>
        <strain evidence="22">BC38B</strain>
    </source>
</reference>
<reference evidence="11 23" key="2">
    <citation type="submission" date="2015-12" db="EMBL/GenBank/DDBJ databases">
        <title>Bacillus cereus Group isolate.</title>
        <authorList>
            <person name="Kovac J."/>
        </authorList>
    </citation>
    <scope>NUCLEOTIDE SEQUENCE [LARGE SCALE GENOMIC DNA]</scope>
    <source>
        <strain evidence="11 23">FSL W8-0275</strain>
    </source>
</reference>
<dbReference type="PANTHER" id="PTHR45008:SF1">
    <property type="entry name" value="PTS SYSTEM GLUCOSE-SPECIFIC EIIA COMPONENT"/>
    <property type="match status" value="1"/>
</dbReference>
<dbReference type="Proteomes" id="UP000076482">
    <property type="component" value="Unassembled WGS sequence"/>
</dbReference>
<dbReference type="EMBL" id="LOMT01000156">
    <property type="protein sequence ID" value="KXX85453.1"/>
    <property type="molecule type" value="Genomic_DNA"/>
</dbReference>
<gene>
    <name evidence="11" type="ORF">AT274_00635</name>
    <name evidence="12" type="ORF">B4088_4455</name>
    <name evidence="15" type="ORF">BJR07_14255</name>
    <name evidence="18" type="ORF">CN290_25440</name>
    <name evidence="19" type="ORF">CN307_10010</name>
    <name evidence="17" type="ORF">CN475_29965</name>
    <name evidence="16" type="ORF">CN553_11505</name>
    <name evidence="20" type="ORF">COK05_26120</name>
    <name evidence="9" type="ORF">DX932_14520</name>
    <name evidence="10" type="ORF">F8165_04285</name>
    <name evidence="13" type="ORF">JCR31_00885</name>
    <name evidence="21" type="ORF">JTF64_20430</name>
    <name evidence="14" type="ORF">NPM19_12610</name>
    <name evidence="22" type="ORF">OK229_08990</name>
</gene>
<evidence type="ECO:0000313" key="20">
    <source>
        <dbReference type="EMBL" id="PFQ41750.1"/>
    </source>
</evidence>
<reference evidence="13 33" key="8">
    <citation type="submission" date="2020-12" db="EMBL/GenBank/DDBJ databases">
        <title>Genome assembly for a thermostable protease producing Bacillus cereus MAKP1 strain isolated from chicken gut.</title>
        <authorList>
            <person name="Malaviya A."/>
        </authorList>
    </citation>
    <scope>NUCLEOTIDE SEQUENCE [LARGE SCALE GENOMIC DNA]</scope>
    <source>
        <strain evidence="13 33">MAKP1</strain>
    </source>
</reference>
<sequence>MFKKLFGLGSKTNEETIVAPLTGAVKNIEEVPDPVFAGRMMGDGVAIDPTEGVVVSPVDGEIVQLFHTKHAIGIKAKNGTEILIHVGLETVKMEGEGFEAHVSEGQAVKAGDKLISFDLELIREKAKSTITPIVITNTDAAESIKTTVGVTATKGSTEVMKVTMK</sequence>
<evidence type="ECO:0000313" key="9">
    <source>
        <dbReference type="EMBL" id="KAA6466988.1"/>
    </source>
</evidence>
<dbReference type="Proteomes" id="UP000220226">
    <property type="component" value="Unassembled WGS sequence"/>
</dbReference>